<dbReference type="Pfam" id="PF00085">
    <property type="entry name" value="Thioredoxin"/>
    <property type="match status" value="1"/>
</dbReference>
<dbReference type="CDD" id="cd02947">
    <property type="entry name" value="TRX_family"/>
    <property type="match status" value="1"/>
</dbReference>
<dbReference type="GO" id="GO:0016853">
    <property type="term" value="F:isomerase activity"/>
    <property type="evidence" value="ECO:0007669"/>
    <property type="project" value="UniProtKB-KW"/>
</dbReference>
<dbReference type="SUPFAM" id="SSF52833">
    <property type="entry name" value="Thioredoxin-like"/>
    <property type="match status" value="1"/>
</dbReference>
<keyword evidence="3" id="KW-1185">Reference proteome</keyword>
<dbReference type="InterPro" id="IPR036249">
    <property type="entry name" value="Thioredoxin-like_sf"/>
</dbReference>
<keyword evidence="2" id="KW-0413">Isomerase</keyword>
<protein>
    <submittedName>
        <fullName evidence="2">Protein-disulfide isomerase</fullName>
    </submittedName>
</protein>
<evidence type="ECO:0000259" key="1">
    <source>
        <dbReference type="Pfam" id="PF00085"/>
    </source>
</evidence>
<gene>
    <name evidence="2" type="ORF">HNR05_000935</name>
</gene>
<dbReference type="EMBL" id="JACCFM010000001">
    <property type="protein sequence ID" value="NYJ19144.1"/>
    <property type="molecule type" value="Genomic_DNA"/>
</dbReference>
<reference evidence="2 3" key="1">
    <citation type="submission" date="2020-07" db="EMBL/GenBank/DDBJ databases">
        <title>Sequencing the genomes of 1000 actinobacteria strains.</title>
        <authorList>
            <person name="Klenk H.-P."/>
        </authorList>
    </citation>
    <scope>NUCLEOTIDE SEQUENCE [LARGE SCALE GENOMIC DNA]</scope>
    <source>
        <strain evidence="2 3">LI1</strain>
    </source>
</reference>
<evidence type="ECO:0000313" key="3">
    <source>
        <dbReference type="Proteomes" id="UP000537260"/>
    </source>
</evidence>
<name>A0A7Z0J5R0_9MICO</name>
<feature type="domain" description="Thioredoxin" evidence="1">
    <location>
        <begin position="3"/>
        <end position="78"/>
    </location>
</feature>
<comment type="caution">
    <text evidence="2">The sequence shown here is derived from an EMBL/GenBank/DDBJ whole genome shotgun (WGS) entry which is preliminary data.</text>
</comment>
<dbReference type="InterPro" id="IPR013766">
    <property type="entry name" value="Thioredoxin_domain"/>
</dbReference>
<evidence type="ECO:0000313" key="2">
    <source>
        <dbReference type="EMBL" id="NYJ19144.1"/>
    </source>
</evidence>
<accession>A0A7Z0J5R0</accession>
<organism evidence="2 3">
    <name type="scientific">Glaciibacter psychrotolerans</name>
    <dbReference type="NCBI Taxonomy" id="670054"/>
    <lineage>
        <taxon>Bacteria</taxon>
        <taxon>Bacillati</taxon>
        <taxon>Actinomycetota</taxon>
        <taxon>Actinomycetes</taxon>
        <taxon>Micrococcales</taxon>
        <taxon>Microbacteriaceae</taxon>
        <taxon>Glaciibacter</taxon>
    </lineage>
</organism>
<dbReference type="Gene3D" id="3.40.30.10">
    <property type="entry name" value="Glutaredoxin"/>
    <property type="match status" value="1"/>
</dbReference>
<dbReference type="RefSeq" id="WP_179577955.1">
    <property type="nucleotide sequence ID" value="NZ_JACCFM010000001.1"/>
</dbReference>
<sequence>MDLVFFSSAFCEPCLQTREVLAEVARMVPNATVSEFDVARDNAEAEANGIRSTPTVLVRNASGVEVFRAVGAPTLDQVLVAAAKAI</sequence>
<dbReference type="Proteomes" id="UP000537260">
    <property type="component" value="Unassembled WGS sequence"/>
</dbReference>
<dbReference type="AlphaFoldDB" id="A0A7Z0J5R0"/>
<proteinExistence type="predicted"/>